<keyword evidence="5" id="KW-1185">Reference proteome</keyword>
<evidence type="ECO:0000259" key="3">
    <source>
        <dbReference type="PROSITE" id="PS50110"/>
    </source>
</evidence>
<dbReference type="Gene3D" id="3.40.50.2300">
    <property type="match status" value="1"/>
</dbReference>
<protein>
    <submittedName>
        <fullName evidence="4">Response regulator</fullName>
    </submittedName>
</protein>
<dbReference type="CDD" id="cd17557">
    <property type="entry name" value="REC_Rcp-like"/>
    <property type="match status" value="1"/>
</dbReference>
<dbReference type="PANTHER" id="PTHR44520">
    <property type="entry name" value="RESPONSE REGULATOR RCP1-RELATED"/>
    <property type="match status" value="1"/>
</dbReference>
<accession>A0A556QQF3</accession>
<feature type="domain" description="Response regulatory" evidence="3">
    <location>
        <begin position="33"/>
        <end position="161"/>
    </location>
</feature>
<organism evidence="4 5">
    <name type="scientific">Rariglobus hedericola</name>
    <dbReference type="NCBI Taxonomy" id="2597822"/>
    <lineage>
        <taxon>Bacteria</taxon>
        <taxon>Pseudomonadati</taxon>
        <taxon>Verrucomicrobiota</taxon>
        <taxon>Opitutia</taxon>
        <taxon>Opitutales</taxon>
        <taxon>Opitutaceae</taxon>
        <taxon>Rariglobus</taxon>
    </lineage>
</organism>
<gene>
    <name evidence="4" type="ORF">FPL22_06060</name>
</gene>
<name>A0A556QQF3_9BACT</name>
<feature type="modified residue" description="4-aspartylphosphate" evidence="1">
    <location>
        <position position="94"/>
    </location>
</feature>
<dbReference type="InterPro" id="IPR011006">
    <property type="entry name" value="CheY-like_superfamily"/>
</dbReference>
<evidence type="ECO:0000256" key="1">
    <source>
        <dbReference type="PROSITE-ProRule" id="PRU00169"/>
    </source>
</evidence>
<sequence>MTHQEKPLASSFRDPADHVGRESRGHISAQPKTVLLVEDGEDEILIFKVACKRAAATFALQFARDGREAIEYFSGTGPYADRQQHPIPALVILDINMPSVSGFEVLEWIRKHPQFKNVPVVMLTTSMFDTDVSRAYALGANSYLVKPVDTKVLVEMIPMLERYWIGMNRVPGNVLDQRS</sequence>
<reference evidence="4 5" key="1">
    <citation type="submission" date="2019-07" db="EMBL/GenBank/DDBJ databases">
        <title>Description of 53C-WASEF.</title>
        <authorList>
            <person name="Pitt A."/>
            <person name="Hahn M.W."/>
        </authorList>
    </citation>
    <scope>NUCLEOTIDE SEQUENCE [LARGE SCALE GENOMIC DNA]</scope>
    <source>
        <strain evidence="4 5">53C-WASEF</strain>
    </source>
</reference>
<dbReference type="Pfam" id="PF00072">
    <property type="entry name" value="Response_reg"/>
    <property type="match status" value="1"/>
</dbReference>
<evidence type="ECO:0000313" key="4">
    <source>
        <dbReference type="EMBL" id="TSJ78865.1"/>
    </source>
</evidence>
<keyword evidence="1" id="KW-0597">Phosphoprotein</keyword>
<dbReference type="InterPro" id="IPR001789">
    <property type="entry name" value="Sig_transdc_resp-reg_receiver"/>
</dbReference>
<dbReference type="PANTHER" id="PTHR44520:SF1">
    <property type="entry name" value="TWO-COMPONENT SYSTEM REGULATORY PROTEIN"/>
    <property type="match status" value="1"/>
</dbReference>
<feature type="compositionally biased region" description="Basic and acidic residues" evidence="2">
    <location>
        <begin position="14"/>
        <end position="25"/>
    </location>
</feature>
<evidence type="ECO:0000256" key="2">
    <source>
        <dbReference type="SAM" id="MobiDB-lite"/>
    </source>
</evidence>
<evidence type="ECO:0000313" key="5">
    <source>
        <dbReference type="Proteomes" id="UP000315648"/>
    </source>
</evidence>
<dbReference type="SMART" id="SM00448">
    <property type="entry name" value="REC"/>
    <property type="match status" value="1"/>
</dbReference>
<dbReference type="PROSITE" id="PS50110">
    <property type="entry name" value="RESPONSE_REGULATORY"/>
    <property type="match status" value="1"/>
</dbReference>
<dbReference type="InterPro" id="IPR052893">
    <property type="entry name" value="TCS_response_regulator"/>
</dbReference>
<dbReference type="OrthoDB" id="192140at2"/>
<dbReference type="SUPFAM" id="SSF52172">
    <property type="entry name" value="CheY-like"/>
    <property type="match status" value="1"/>
</dbReference>
<dbReference type="EMBL" id="VMBG01000001">
    <property type="protein sequence ID" value="TSJ78865.1"/>
    <property type="molecule type" value="Genomic_DNA"/>
</dbReference>
<proteinExistence type="predicted"/>
<dbReference type="AlphaFoldDB" id="A0A556QQF3"/>
<dbReference type="Proteomes" id="UP000315648">
    <property type="component" value="Unassembled WGS sequence"/>
</dbReference>
<feature type="region of interest" description="Disordered" evidence="2">
    <location>
        <begin position="1"/>
        <end position="26"/>
    </location>
</feature>
<dbReference type="GO" id="GO:0000160">
    <property type="term" value="P:phosphorelay signal transduction system"/>
    <property type="evidence" value="ECO:0007669"/>
    <property type="project" value="InterPro"/>
</dbReference>
<comment type="caution">
    <text evidence="4">The sequence shown here is derived from an EMBL/GenBank/DDBJ whole genome shotgun (WGS) entry which is preliminary data.</text>
</comment>